<name>A0A7G9YMM8_9EURY</name>
<gene>
    <name evidence="1" type="ORF">ANJBEOKM_00002</name>
</gene>
<accession>A0A7G9YMM8</accession>
<dbReference type="EMBL" id="MT631376">
    <property type="protein sequence ID" value="QNO49262.1"/>
    <property type="molecule type" value="Genomic_DNA"/>
</dbReference>
<reference evidence="1" key="1">
    <citation type="submission" date="2020-06" db="EMBL/GenBank/DDBJ databases">
        <title>Unique genomic features of the anaerobic methanotrophic archaea.</title>
        <authorList>
            <person name="Chadwick G.L."/>
            <person name="Skennerton C.T."/>
            <person name="Laso-Perez R."/>
            <person name="Leu A.O."/>
            <person name="Speth D.R."/>
            <person name="Yu H."/>
            <person name="Morgan-Lang C."/>
            <person name="Hatzenpichler R."/>
            <person name="Goudeau D."/>
            <person name="Malmstrom R."/>
            <person name="Brazelton W.J."/>
            <person name="Woyke T."/>
            <person name="Hallam S.J."/>
            <person name="Tyson G.W."/>
            <person name="Wegener G."/>
            <person name="Boetius A."/>
            <person name="Orphan V."/>
        </authorList>
    </citation>
    <scope>NUCLEOTIDE SEQUENCE</scope>
</reference>
<sequence>MNHRLKIIVLKWSAACSDPLLHRRERLRVWRSVFDTIGRVVKI</sequence>
<dbReference type="AlphaFoldDB" id="A0A7G9YMM8"/>
<evidence type="ECO:0000313" key="1">
    <source>
        <dbReference type="EMBL" id="QNO49262.1"/>
    </source>
</evidence>
<proteinExistence type="predicted"/>
<protein>
    <submittedName>
        <fullName evidence="1">Uncharacterized protein</fullName>
    </submittedName>
</protein>
<organism evidence="1">
    <name type="scientific">Candidatus Methanogaster sp. ANME-2c ERB4</name>
    <dbReference type="NCBI Taxonomy" id="2759911"/>
    <lineage>
        <taxon>Archaea</taxon>
        <taxon>Methanobacteriati</taxon>
        <taxon>Methanobacteriota</taxon>
        <taxon>Stenosarchaea group</taxon>
        <taxon>Methanomicrobia</taxon>
        <taxon>Methanosarcinales</taxon>
        <taxon>ANME-2 cluster</taxon>
        <taxon>Candidatus Methanogasteraceae</taxon>
        <taxon>Candidatus Methanogaster</taxon>
    </lineage>
</organism>